<dbReference type="GO" id="GO:0060090">
    <property type="term" value="F:molecular adaptor activity"/>
    <property type="evidence" value="ECO:0007669"/>
    <property type="project" value="TreeGrafter"/>
</dbReference>
<keyword evidence="3 6" id="KW-0963">Cytoplasm</keyword>
<dbReference type="InterPro" id="IPR045326">
    <property type="entry name" value="ATG17-like_dom"/>
</dbReference>
<feature type="region of interest" description="Disordered" evidence="7">
    <location>
        <begin position="1"/>
        <end position="35"/>
    </location>
</feature>
<evidence type="ECO:0000256" key="6">
    <source>
        <dbReference type="RuleBase" id="RU368080"/>
    </source>
</evidence>
<evidence type="ECO:0000256" key="5">
    <source>
        <dbReference type="ARBA" id="ARBA00023136"/>
    </source>
</evidence>
<dbReference type="GO" id="GO:1990316">
    <property type="term" value="C:Atg1/ULK1 kinase complex"/>
    <property type="evidence" value="ECO:0007669"/>
    <property type="project" value="TreeGrafter"/>
</dbReference>
<evidence type="ECO:0000256" key="2">
    <source>
        <dbReference type="ARBA" id="ARBA00013806"/>
    </source>
</evidence>
<gene>
    <name evidence="9" type="ORF">K402DRAFT_391510</name>
</gene>
<comment type="similarity">
    <text evidence="1 6">Belongs to the ATG17 family.</text>
</comment>
<comment type="function">
    <text evidence="6">Autophagy-specific protein that functions in response to autophagy-inducing signals as a scaffold to recruit other ATG proteins to organize preautophagosomal structure (PAS) formation. Modulates the timing and magnitude of the autophagy response, such as the size of the sequestering vesicles. Plays particularly a role in pexophagy and nucleophagy.</text>
</comment>
<dbReference type="GO" id="GO:0034045">
    <property type="term" value="C:phagophore assembly site membrane"/>
    <property type="evidence" value="ECO:0007669"/>
    <property type="project" value="UniProtKB-SubCell"/>
</dbReference>
<evidence type="ECO:0000313" key="10">
    <source>
        <dbReference type="Proteomes" id="UP000800041"/>
    </source>
</evidence>
<feature type="region of interest" description="Disordered" evidence="7">
    <location>
        <begin position="207"/>
        <end position="234"/>
    </location>
</feature>
<feature type="region of interest" description="Disordered" evidence="7">
    <location>
        <begin position="487"/>
        <end position="519"/>
    </location>
</feature>
<dbReference type="PANTHER" id="PTHR28005:SF1">
    <property type="entry name" value="AUTOPHAGY-RELATED PROTEIN 17"/>
    <property type="match status" value="1"/>
</dbReference>
<dbReference type="PANTHER" id="PTHR28005">
    <property type="entry name" value="AUTOPHAGY-RELATED PROTEIN 17"/>
    <property type="match status" value="1"/>
</dbReference>
<dbReference type="GO" id="GO:0034727">
    <property type="term" value="P:piecemeal microautophagy of the nucleus"/>
    <property type="evidence" value="ECO:0007669"/>
    <property type="project" value="TreeGrafter"/>
</dbReference>
<dbReference type="EMBL" id="ML977147">
    <property type="protein sequence ID" value="KAF1988818.1"/>
    <property type="molecule type" value="Genomic_DNA"/>
</dbReference>
<name>A0A6G1H780_9PEZI</name>
<feature type="domain" description="Autophagy protein ATG17-like" evidence="8">
    <location>
        <begin position="54"/>
        <end position="464"/>
    </location>
</feature>
<evidence type="ECO:0000256" key="7">
    <source>
        <dbReference type="SAM" id="MobiDB-lite"/>
    </source>
</evidence>
<organism evidence="9 10">
    <name type="scientific">Aulographum hederae CBS 113979</name>
    <dbReference type="NCBI Taxonomy" id="1176131"/>
    <lineage>
        <taxon>Eukaryota</taxon>
        <taxon>Fungi</taxon>
        <taxon>Dikarya</taxon>
        <taxon>Ascomycota</taxon>
        <taxon>Pezizomycotina</taxon>
        <taxon>Dothideomycetes</taxon>
        <taxon>Pleosporomycetidae</taxon>
        <taxon>Aulographales</taxon>
        <taxon>Aulographaceae</taxon>
    </lineage>
</organism>
<evidence type="ECO:0000259" key="8">
    <source>
        <dbReference type="Pfam" id="PF04108"/>
    </source>
</evidence>
<dbReference type="AlphaFoldDB" id="A0A6G1H780"/>
<feature type="compositionally biased region" description="Polar residues" evidence="7">
    <location>
        <begin position="24"/>
        <end position="35"/>
    </location>
</feature>
<protein>
    <recommendedName>
        <fullName evidence="2 6">Autophagy-related protein 17</fullName>
    </recommendedName>
</protein>
<dbReference type="Proteomes" id="UP000800041">
    <property type="component" value="Unassembled WGS sequence"/>
</dbReference>
<comment type="subcellular location">
    <subcellularLocation>
        <location evidence="6">Cytoplasm</location>
    </subcellularLocation>
    <subcellularLocation>
        <location evidence="6">Preautophagosomal structure membrane</location>
        <topology evidence="6">Peripheral membrane protein</topology>
    </subcellularLocation>
</comment>
<evidence type="ECO:0000256" key="4">
    <source>
        <dbReference type="ARBA" id="ARBA00023006"/>
    </source>
</evidence>
<proteinExistence type="inferred from homology"/>
<accession>A0A6G1H780</accession>
<evidence type="ECO:0000256" key="3">
    <source>
        <dbReference type="ARBA" id="ARBA00022490"/>
    </source>
</evidence>
<sequence length="519" mass="56741">MSSPRPSSSSPPPPSSPGSPNRSQLSSVSPSNTISNPIPTLEELVTHFVASKRSLVATTHVIRASEIVTQAREALEENAIAQARNVFLQRSVKETMVSLDAVRYGLEVVSGEGEEEFSTIVQDLDEADTQLKHTLTILHSTPVDPSIIPKTTEPKHLFDFVDEAGVEALHNDIRASIDAYKSAQNTLNAVLEEFDTALSSIEEALGSTSATSITSPSQSKDSQQEKHQPTTSPIPTQFLTLEHHATELAGLLQSLVRHYDLCLTALKHTEGGGEAVAEATTAAGAGELPSGLLGDLDNVPHQEPISESEKADMLAVLANDAGEVDDVIAEIRERAGEMEEVLASAMAYIEHLRGTSSQLRRSIKLAAEVMGRVPSFISAAETFLVNWETEKAALAAKMDELASLHDFYEGFVRAYEGLLAEVHRRKKSERAMEKVVKEAMGRLEEMAERDEEEREGFRRNFGEWLPSDIWPGLGDRAARWEVKKVERELEATEEEPEEEVVRSGQAEIGEAGYGKELEI</sequence>
<dbReference type="GO" id="GO:0000045">
    <property type="term" value="P:autophagosome assembly"/>
    <property type="evidence" value="ECO:0007669"/>
    <property type="project" value="TreeGrafter"/>
</dbReference>
<evidence type="ECO:0000313" key="9">
    <source>
        <dbReference type="EMBL" id="KAF1988818.1"/>
    </source>
</evidence>
<dbReference type="OrthoDB" id="1937984at2759"/>
<dbReference type="GO" id="GO:0030295">
    <property type="term" value="F:protein kinase activator activity"/>
    <property type="evidence" value="ECO:0007669"/>
    <property type="project" value="TreeGrafter"/>
</dbReference>
<dbReference type="InterPro" id="IPR007240">
    <property type="entry name" value="Atg17"/>
</dbReference>
<evidence type="ECO:0000256" key="1">
    <source>
        <dbReference type="ARBA" id="ARBA00006259"/>
    </source>
</evidence>
<reference evidence="9" key="1">
    <citation type="journal article" date="2020" name="Stud. Mycol.">
        <title>101 Dothideomycetes genomes: a test case for predicting lifestyles and emergence of pathogens.</title>
        <authorList>
            <person name="Haridas S."/>
            <person name="Albert R."/>
            <person name="Binder M."/>
            <person name="Bloem J."/>
            <person name="Labutti K."/>
            <person name="Salamov A."/>
            <person name="Andreopoulos B."/>
            <person name="Baker S."/>
            <person name="Barry K."/>
            <person name="Bills G."/>
            <person name="Bluhm B."/>
            <person name="Cannon C."/>
            <person name="Castanera R."/>
            <person name="Culley D."/>
            <person name="Daum C."/>
            <person name="Ezra D."/>
            <person name="Gonzalez J."/>
            <person name="Henrissat B."/>
            <person name="Kuo A."/>
            <person name="Liang C."/>
            <person name="Lipzen A."/>
            <person name="Lutzoni F."/>
            <person name="Magnuson J."/>
            <person name="Mondo S."/>
            <person name="Nolan M."/>
            <person name="Ohm R."/>
            <person name="Pangilinan J."/>
            <person name="Park H.-J."/>
            <person name="Ramirez L."/>
            <person name="Alfaro M."/>
            <person name="Sun H."/>
            <person name="Tritt A."/>
            <person name="Yoshinaga Y."/>
            <person name="Zwiers L.-H."/>
            <person name="Turgeon B."/>
            <person name="Goodwin S."/>
            <person name="Spatafora J."/>
            <person name="Crous P."/>
            <person name="Grigoriev I."/>
        </authorList>
    </citation>
    <scope>NUCLEOTIDE SEQUENCE</scope>
    <source>
        <strain evidence="9">CBS 113979</strain>
    </source>
</reference>
<keyword evidence="5" id="KW-0472">Membrane</keyword>
<keyword evidence="10" id="KW-1185">Reference proteome</keyword>
<dbReference type="GO" id="GO:0000422">
    <property type="term" value="P:autophagy of mitochondrion"/>
    <property type="evidence" value="ECO:0007669"/>
    <property type="project" value="TreeGrafter"/>
</dbReference>
<feature type="compositionally biased region" description="Polar residues" evidence="7">
    <location>
        <begin position="207"/>
        <end position="221"/>
    </location>
</feature>
<keyword evidence="4 6" id="KW-0072">Autophagy</keyword>
<dbReference type="Pfam" id="PF04108">
    <property type="entry name" value="ATG17_like"/>
    <property type="match status" value="1"/>
</dbReference>